<dbReference type="HOGENOM" id="CLU_296800_0_0_0"/>
<dbReference type="OrthoDB" id="7368301at2"/>
<dbReference type="SUPFAM" id="SSF53448">
    <property type="entry name" value="Nucleotide-diphospho-sugar transferases"/>
    <property type="match status" value="1"/>
</dbReference>
<dbReference type="EMBL" id="CP000473">
    <property type="protein sequence ID" value="ABJ81567.1"/>
    <property type="molecule type" value="Genomic_DNA"/>
</dbReference>
<dbReference type="eggNOG" id="COG1216">
    <property type="taxonomic scope" value="Bacteria"/>
</dbReference>
<sequence>MISVILYGRNDSHGYNLHKRAAISLNCIAEVLSDPDDEILFVDYNTPNDLPTFVEAIYDTLTEAVKSRLRVFRVRPEVHQRLAGSTHLAALEPHSRNIAIRRSNPRNRWVLLTNTDMIFLPRASYTTLSGAVGDLADGLYIVPRYELPEPLWEAFPRTDPQSVLRACEDLGRELHLEEITLSLPEMRFDQPGDFQLVPRQALWDINGFDERMIHGWHADANICKRFFLFYGNRTESLADRVKGFHCDHTRVATLAHRLDIKLENNLNQFFFDLKDPVAHHQAETWGAPGEEIEELNFQDDPPARYVSALRGVIGPAQPAEYVADSNDLRNFVAYHAEHVLPHLCGCLTTYPRAARIAYIGANPHMRGLSTRAIAGLGFSEPLFDAGVAAAPETLLAGYDLLLFDFGLDPAAQPLDTVARVTDWPRELRYRLGDAAKLLEACALLAGQNGSRSPDFLTINANHHIFRQFAGQFLLMPETPYATHVRKGRPRVGEERLYRGHTWKYVEDDMRSFFGYGKWENTIPRITAGDSIDFTSTGQSSRCKDGNWGAMDFTGTWIEGHRASILFAPPEHIDDDWIAFVGVNEAFVGPEDEPIRVQVFFEGEPMVRWTLFTRYGITVCKVLLPARLLVGRPTCRIELNVENPSSAQLVADAMGQKTVGQDPRELGIKVQQITFTNKDPWRYSLGETLDFTERGRGIEHADECWTQPDEFGAWTLGSEAGITLWPRETTTVPVAATFTINDAVIDPDHPDMEVSVTVNGERAAVWTDWHLRNTDARTVLLPAECFRTLEPIRIALHVKNPRTSFALGWSTWDKRPRGIRLNNLRIAPILQYHLGDVMDFTSGGESVPFAGNSIGVEWSAPDAWGFWTIGHSASIVVPLDQPLTETVPMALVISDCMVNAAAAKLPVSVKANGRTVAEWVLDNRKPHTRSFMLPAEAVAAAPKLTLTFEIPDPRSPVSFGWGPDPNPLGLRIARAVIGKSQIEIPDFEKHIRYRTLKRIPGVPQLAALVVRMVARYR</sequence>
<dbReference type="InParanoid" id="Q02BJ9"/>
<dbReference type="STRING" id="234267.Acid_0561"/>
<dbReference type="Gene3D" id="3.90.550.10">
    <property type="entry name" value="Spore Coat Polysaccharide Biosynthesis Protein SpsA, Chain A"/>
    <property type="match status" value="1"/>
</dbReference>
<protein>
    <submittedName>
        <fullName evidence="1">Uncharacterized protein</fullName>
    </submittedName>
</protein>
<dbReference type="InterPro" id="IPR029044">
    <property type="entry name" value="Nucleotide-diphossugar_trans"/>
</dbReference>
<evidence type="ECO:0000313" key="1">
    <source>
        <dbReference type="EMBL" id="ABJ81567.1"/>
    </source>
</evidence>
<organism evidence="1">
    <name type="scientific">Solibacter usitatus (strain Ellin6076)</name>
    <dbReference type="NCBI Taxonomy" id="234267"/>
    <lineage>
        <taxon>Bacteria</taxon>
        <taxon>Pseudomonadati</taxon>
        <taxon>Acidobacteriota</taxon>
        <taxon>Terriglobia</taxon>
        <taxon>Bryobacterales</taxon>
        <taxon>Solibacteraceae</taxon>
        <taxon>Candidatus Solibacter</taxon>
    </lineage>
</organism>
<dbReference type="KEGG" id="sus:Acid_0561"/>
<reference evidence="1" key="1">
    <citation type="submission" date="2006-10" db="EMBL/GenBank/DDBJ databases">
        <title>Complete sequence of Solibacter usitatus Ellin6076.</title>
        <authorList>
            <consortium name="US DOE Joint Genome Institute"/>
            <person name="Copeland A."/>
            <person name="Lucas S."/>
            <person name="Lapidus A."/>
            <person name="Barry K."/>
            <person name="Detter J.C."/>
            <person name="Glavina del Rio T."/>
            <person name="Hammon N."/>
            <person name="Israni S."/>
            <person name="Dalin E."/>
            <person name="Tice H."/>
            <person name="Pitluck S."/>
            <person name="Thompson L.S."/>
            <person name="Brettin T."/>
            <person name="Bruce D."/>
            <person name="Han C."/>
            <person name="Tapia R."/>
            <person name="Gilna P."/>
            <person name="Schmutz J."/>
            <person name="Larimer F."/>
            <person name="Land M."/>
            <person name="Hauser L."/>
            <person name="Kyrpides N."/>
            <person name="Mikhailova N."/>
            <person name="Janssen P.H."/>
            <person name="Kuske C.R."/>
            <person name="Richardson P."/>
        </authorList>
    </citation>
    <scope>NUCLEOTIDE SEQUENCE</scope>
    <source>
        <strain evidence="1">Ellin6076</strain>
    </source>
</reference>
<name>Q02BJ9_SOLUE</name>
<dbReference type="AlphaFoldDB" id="Q02BJ9"/>
<gene>
    <name evidence="1" type="ordered locus">Acid_0561</name>
</gene>
<proteinExistence type="predicted"/>
<accession>Q02BJ9</accession>